<keyword evidence="6 11" id="KW-0159">Chromosome partition</keyword>
<reference evidence="14 15" key="1">
    <citation type="submission" date="2018-01" db="EMBL/GenBank/DDBJ databases">
        <title>Novel co-symbiosis in the lucinid bivalve Phacoides pectinatus.</title>
        <authorList>
            <person name="Lim S.J."/>
            <person name="Davis B.G."/>
            <person name="Gill D.E."/>
            <person name="Engel A.S."/>
            <person name="Anderson L.C."/>
            <person name="Campbell B.J."/>
        </authorList>
    </citation>
    <scope>NUCLEOTIDE SEQUENCE [LARGE SCALE GENOMIC DNA]</scope>
    <source>
        <strain evidence="14">N3_P5</strain>
    </source>
</reference>
<sequence length="302" mass="34458">MHPDPLQEWLERFLQHLHHERRLSPHTLSNYTRDLQRLHDWCRDQGVSDWRALTQHQVRAFIAARHRGGASGKSLQRQLSSLRSLFRFLLREGAAAHNPGQGVRAPKVRRTLPHTLDADQLARMLDAAPGDELEIRDLAMMELFYSSGLRLAELVAVNLGEIDFRDASLEVTGKGGKTRNLPVGRKAREAVRAWLAVRANHARDDEPALFVGARGRRINPRTVQERIRRWALRQGVPQHVHPHLLRHSFASHLLESSGDLRAVQELLGHADIATTQIYTHLDFQHLAKVYDAAHPRARKKKS</sequence>
<dbReference type="PROSITE" id="PS51900">
    <property type="entry name" value="CB"/>
    <property type="match status" value="1"/>
</dbReference>
<dbReference type="InterPro" id="IPR050090">
    <property type="entry name" value="Tyrosine_recombinase_XerCD"/>
</dbReference>
<dbReference type="Gene3D" id="1.10.443.10">
    <property type="entry name" value="Intergrase catalytic core"/>
    <property type="match status" value="1"/>
</dbReference>
<dbReference type="InterPro" id="IPR004107">
    <property type="entry name" value="Integrase_SAM-like_N"/>
</dbReference>
<dbReference type="CDD" id="cd00798">
    <property type="entry name" value="INT_XerDC_C"/>
    <property type="match status" value="1"/>
</dbReference>
<dbReference type="InterPro" id="IPR023009">
    <property type="entry name" value="Tyrosine_recombinase_XerC/XerD"/>
</dbReference>
<feature type="active site" evidence="11">
    <location>
        <position position="246"/>
    </location>
</feature>
<dbReference type="GO" id="GO:0009037">
    <property type="term" value="F:tyrosine-based site-specific recombinase activity"/>
    <property type="evidence" value="ECO:0007669"/>
    <property type="project" value="UniProtKB-UniRule"/>
</dbReference>
<dbReference type="HAMAP" id="MF_01808">
    <property type="entry name" value="Recomb_XerC_XerD"/>
    <property type="match status" value="1"/>
</dbReference>
<evidence type="ECO:0000256" key="10">
    <source>
        <dbReference type="ARBA" id="ARBA00023306"/>
    </source>
</evidence>
<evidence type="ECO:0000256" key="1">
    <source>
        <dbReference type="ARBA" id="ARBA00004496"/>
    </source>
</evidence>
<keyword evidence="5 11" id="KW-0132">Cell division</keyword>
<evidence type="ECO:0000313" key="14">
    <source>
        <dbReference type="EMBL" id="PUE05361.1"/>
    </source>
</evidence>
<dbReference type="PANTHER" id="PTHR30349:SF81">
    <property type="entry name" value="TYROSINE RECOMBINASE XERC"/>
    <property type="match status" value="1"/>
</dbReference>
<dbReference type="EMBL" id="PQCO01000085">
    <property type="protein sequence ID" value="PUE05361.1"/>
    <property type="molecule type" value="Genomic_DNA"/>
</dbReference>
<dbReference type="PROSITE" id="PS51898">
    <property type="entry name" value="TYR_RECOMBINASE"/>
    <property type="match status" value="1"/>
</dbReference>
<organism evidence="14 15">
    <name type="scientific">Candidatus Sedimenticola endophacoides</name>
    <dbReference type="NCBI Taxonomy" id="2548426"/>
    <lineage>
        <taxon>Bacteria</taxon>
        <taxon>Pseudomonadati</taxon>
        <taxon>Pseudomonadota</taxon>
        <taxon>Gammaproteobacteria</taxon>
        <taxon>Chromatiales</taxon>
        <taxon>Sedimenticolaceae</taxon>
        <taxon>Sedimenticola</taxon>
    </lineage>
</organism>
<feature type="active site" description="O-(3'-phospho-DNA)-tyrosine intermediate" evidence="11">
    <location>
        <position position="278"/>
    </location>
</feature>
<dbReference type="Pfam" id="PF00589">
    <property type="entry name" value="Phage_integrase"/>
    <property type="match status" value="1"/>
</dbReference>
<dbReference type="InterPro" id="IPR002104">
    <property type="entry name" value="Integrase_catalytic"/>
</dbReference>
<evidence type="ECO:0000259" key="13">
    <source>
        <dbReference type="PROSITE" id="PS51900"/>
    </source>
</evidence>
<keyword evidence="7 11" id="KW-0229">DNA integration</keyword>
<dbReference type="PANTHER" id="PTHR30349">
    <property type="entry name" value="PHAGE INTEGRASE-RELATED"/>
    <property type="match status" value="1"/>
</dbReference>
<evidence type="ECO:0000256" key="7">
    <source>
        <dbReference type="ARBA" id="ARBA00022908"/>
    </source>
</evidence>
<keyword evidence="10 11" id="KW-0131">Cell cycle</keyword>
<dbReference type="SUPFAM" id="SSF56349">
    <property type="entry name" value="DNA breaking-rejoining enzymes"/>
    <property type="match status" value="1"/>
</dbReference>
<evidence type="ECO:0000313" key="15">
    <source>
        <dbReference type="Proteomes" id="UP000250928"/>
    </source>
</evidence>
<evidence type="ECO:0000256" key="6">
    <source>
        <dbReference type="ARBA" id="ARBA00022829"/>
    </source>
</evidence>
<feature type="active site" evidence="11">
    <location>
        <position position="269"/>
    </location>
</feature>
<dbReference type="GO" id="GO:0003677">
    <property type="term" value="F:DNA binding"/>
    <property type="evidence" value="ECO:0007669"/>
    <property type="project" value="UniProtKB-UniRule"/>
</dbReference>
<dbReference type="Proteomes" id="UP000250928">
    <property type="component" value="Unassembled WGS sequence"/>
</dbReference>
<comment type="function">
    <text evidence="11">Site-specific tyrosine recombinase, which acts by catalyzing the cutting and rejoining of the recombining DNA molecules. The XerC-XerD complex is essential to convert dimers of the bacterial chromosome into monomers to permit their segregation at cell division. It also contributes to the segregational stability of plasmids.</text>
</comment>
<dbReference type="GO" id="GO:0007059">
    <property type="term" value="P:chromosome segregation"/>
    <property type="evidence" value="ECO:0007669"/>
    <property type="project" value="UniProtKB-UniRule"/>
</dbReference>
<feature type="active site" evidence="11">
    <location>
        <position position="174"/>
    </location>
</feature>
<dbReference type="InterPro" id="IPR013762">
    <property type="entry name" value="Integrase-like_cat_sf"/>
</dbReference>
<comment type="subcellular location">
    <subcellularLocation>
        <location evidence="1 11">Cytoplasm</location>
    </subcellularLocation>
</comment>
<dbReference type="GO" id="GO:0005737">
    <property type="term" value="C:cytoplasm"/>
    <property type="evidence" value="ECO:0007669"/>
    <property type="project" value="UniProtKB-SubCell"/>
</dbReference>
<proteinExistence type="inferred from homology"/>
<comment type="similarity">
    <text evidence="2 11">Belongs to the 'phage' integrase family. XerC subfamily.</text>
</comment>
<feature type="active site" evidence="11">
    <location>
        <position position="150"/>
    </location>
</feature>
<dbReference type="InterPro" id="IPR044068">
    <property type="entry name" value="CB"/>
</dbReference>
<evidence type="ECO:0000256" key="11">
    <source>
        <dbReference type="HAMAP-Rule" id="MF_01808"/>
    </source>
</evidence>
<dbReference type="NCBIfam" id="NF001399">
    <property type="entry name" value="PRK00283.1"/>
    <property type="match status" value="1"/>
</dbReference>
<evidence type="ECO:0000259" key="12">
    <source>
        <dbReference type="PROSITE" id="PS51898"/>
    </source>
</evidence>
<accession>A0A6N4E473</accession>
<feature type="domain" description="Core-binding (CB)" evidence="13">
    <location>
        <begin position="4"/>
        <end position="90"/>
    </location>
</feature>
<protein>
    <recommendedName>
        <fullName evidence="3 11">Tyrosine recombinase XerC</fullName>
    </recommendedName>
</protein>
<dbReference type="InterPro" id="IPR011010">
    <property type="entry name" value="DNA_brk_join_enz"/>
</dbReference>
<evidence type="ECO:0000256" key="5">
    <source>
        <dbReference type="ARBA" id="ARBA00022618"/>
    </source>
</evidence>
<feature type="domain" description="Tyr recombinase" evidence="12">
    <location>
        <begin position="111"/>
        <end position="291"/>
    </location>
</feature>
<keyword evidence="4 11" id="KW-0963">Cytoplasm</keyword>
<dbReference type="NCBIfam" id="TIGR02224">
    <property type="entry name" value="recomb_XerC"/>
    <property type="match status" value="1"/>
</dbReference>
<dbReference type="Pfam" id="PF02899">
    <property type="entry name" value="Phage_int_SAM_1"/>
    <property type="match status" value="1"/>
</dbReference>
<keyword evidence="9 11" id="KW-0233">DNA recombination</keyword>
<dbReference type="Gene3D" id="1.10.150.130">
    <property type="match status" value="1"/>
</dbReference>
<evidence type="ECO:0000256" key="9">
    <source>
        <dbReference type="ARBA" id="ARBA00023172"/>
    </source>
</evidence>
<comment type="caution">
    <text evidence="14">The sequence shown here is derived from an EMBL/GenBank/DDBJ whole genome shotgun (WGS) entry which is preliminary data.</text>
</comment>
<evidence type="ECO:0000256" key="3">
    <source>
        <dbReference type="ARBA" id="ARBA00015804"/>
    </source>
</evidence>
<name>A0A6N4E473_9GAMM</name>
<dbReference type="AlphaFoldDB" id="A0A6N4E473"/>
<evidence type="ECO:0000256" key="2">
    <source>
        <dbReference type="ARBA" id="ARBA00006657"/>
    </source>
</evidence>
<evidence type="ECO:0000256" key="8">
    <source>
        <dbReference type="ARBA" id="ARBA00023125"/>
    </source>
</evidence>
<dbReference type="GO" id="GO:0051301">
    <property type="term" value="P:cell division"/>
    <property type="evidence" value="ECO:0007669"/>
    <property type="project" value="UniProtKB-UniRule"/>
</dbReference>
<comment type="subunit">
    <text evidence="11">Forms a cyclic heterotetrameric complex composed of two molecules of XerC and two molecules of XerD.</text>
</comment>
<dbReference type="InterPro" id="IPR010998">
    <property type="entry name" value="Integrase_recombinase_N"/>
</dbReference>
<evidence type="ECO:0000256" key="4">
    <source>
        <dbReference type="ARBA" id="ARBA00022490"/>
    </source>
</evidence>
<dbReference type="GO" id="GO:0006313">
    <property type="term" value="P:DNA transposition"/>
    <property type="evidence" value="ECO:0007669"/>
    <property type="project" value="UniProtKB-UniRule"/>
</dbReference>
<keyword evidence="8 11" id="KW-0238">DNA-binding</keyword>
<dbReference type="InterPro" id="IPR011931">
    <property type="entry name" value="Recomb_XerC"/>
</dbReference>
<gene>
    <name evidence="11 14" type="primary">xerC</name>
    <name evidence="14" type="ORF">C3L24_01350</name>
</gene>
<feature type="active site" evidence="11">
    <location>
        <position position="243"/>
    </location>
</feature>